<reference evidence="10 11" key="1">
    <citation type="submission" date="2018-01" db="EMBL/GenBank/DDBJ databases">
        <title>Denitrification phenotypes of diverse strains of Pseudomonas stutzeri.</title>
        <authorList>
            <person name="Milligan D.A."/>
            <person name="Bergaust L."/>
            <person name="Bakken L.R."/>
            <person name="Frostegard A."/>
        </authorList>
    </citation>
    <scope>NUCLEOTIDE SEQUENCE [LARGE SCALE GENOMIC DNA]</scope>
    <source>
        <strain evidence="10 11">24a75</strain>
    </source>
</reference>
<dbReference type="CDD" id="cd11386">
    <property type="entry name" value="MCP_signal"/>
    <property type="match status" value="1"/>
</dbReference>
<dbReference type="SUPFAM" id="SSF55785">
    <property type="entry name" value="PYP-like sensor domain (PAS domain)"/>
    <property type="match status" value="1"/>
</dbReference>
<keyword evidence="4 8" id="KW-0472">Membrane</keyword>
<keyword evidence="2 8" id="KW-0812">Transmembrane</keyword>
<dbReference type="InterPro" id="IPR000014">
    <property type="entry name" value="PAS"/>
</dbReference>
<evidence type="ECO:0000256" key="1">
    <source>
        <dbReference type="ARBA" id="ARBA00004141"/>
    </source>
</evidence>
<organism evidence="10 11">
    <name type="scientific">Stutzerimonas stutzeri</name>
    <name type="common">Pseudomonas stutzeri</name>
    <dbReference type="NCBI Taxonomy" id="316"/>
    <lineage>
        <taxon>Bacteria</taxon>
        <taxon>Pseudomonadati</taxon>
        <taxon>Pseudomonadota</taxon>
        <taxon>Gammaproteobacteria</taxon>
        <taxon>Pseudomonadales</taxon>
        <taxon>Pseudomonadaceae</taxon>
        <taxon>Stutzerimonas</taxon>
    </lineage>
</organism>
<name>A0A2N8T9U2_STUST</name>
<evidence type="ECO:0000256" key="4">
    <source>
        <dbReference type="ARBA" id="ARBA00023136"/>
    </source>
</evidence>
<dbReference type="Gene3D" id="1.10.287.950">
    <property type="entry name" value="Methyl-accepting chemotaxis protein"/>
    <property type="match status" value="1"/>
</dbReference>
<dbReference type="InterPro" id="IPR004089">
    <property type="entry name" value="MCPsignal_dom"/>
</dbReference>
<dbReference type="RefSeq" id="WP_102893182.1">
    <property type="nucleotide sequence ID" value="NZ_JAMOHU010000042.1"/>
</dbReference>
<evidence type="ECO:0000256" key="8">
    <source>
        <dbReference type="SAM" id="Phobius"/>
    </source>
</evidence>
<dbReference type="PANTHER" id="PTHR32089">
    <property type="entry name" value="METHYL-ACCEPTING CHEMOTAXIS PROTEIN MCPB"/>
    <property type="match status" value="1"/>
</dbReference>
<gene>
    <name evidence="10" type="ORF">CXK94_02780</name>
</gene>
<accession>A0A2N8T9U2</accession>
<evidence type="ECO:0000259" key="9">
    <source>
        <dbReference type="PROSITE" id="PS50111"/>
    </source>
</evidence>
<keyword evidence="5 7" id="KW-0807">Transducer</keyword>
<feature type="transmembrane region" description="Helical" evidence="8">
    <location>
        <begin position="147"/>
        <end position="164"/>
    </location>
</feature>
<keyword evidence="3 8" id="KW-1133">Transmembrane helix</keyword>
<evidence type="ECO:0000256" key="2">
    <source>
        <dbReference type="ARBA" id="ARBA00022692"/>
    </source>
</evidence>
<dbReference type="CDD" id="cd00130">
    <property type="entry name" value="PAS"/>
    <property type="match status" value="1"/>
</dbReference>
<dbReference type="PROSITE" id="PS50111">
    <property type="entry name" value="CHEMOTAXIS_TRANSDUC_2"/>
    <property type="match status" value="1"/>
</dbReference>
<dbReference type="InterPro" id="IPR013655">
    <property type="entry name" value="PAS_fold_3"/>
</dbReference>
<dbReference type="Pfam" id="PF08447">
    <property type="entry name" value="PAS_3"/>
    <property type="match status" value="1"/>
</dbReference>
<dbReference type="NCBIfam" id="TIGR00229">
    <property type="entry name" value="sensory_box"/>
    <property type="match status" value="1"/>
</dbReference>
<evidence type="ECO:0000256" key="7">
    <source>
        <dbReference type="PROSITE-ProRule" id="PRU00284"/>
    </source>
</evidence>
<dbReference type="PRINTS" id="PR00260">
    <property type="entry name" value="CHEMTRNSDUCR"/>
</dbReference>
<evidence type="ECO:0000256" key="3">
    <source>
        <dbReference type="ARBA" id="ARBA00022989"/>
    </source>
</evidence>
<comment type="subcellular location">
    <subcellularLocation>
        <location evidence="1">Membrane</location>
        <topology evidence="1">Multi-pass membrane protein</topology>
    </subcellularLocation>
</comment>
<dbReference type="FunFam" id="1.10.287.950:FF:000001">
    <property type="entry name" value="Methyl-accepting chemotaxis sensory transducer"/>
    <property type="match status" value="1"/>
</dbReference>
<dbReference type="GO" id="GO:0007165">
    <property type="term" value="P:signal transduction"/>
    <property type="evidence" value="ECO:0007669"/>
    <property type="project" value="UniProtKB-KW"/>
</dbReference>
<evidence type="ECO:0000256" key="6">
    <source>
        <dbReference type="ARBA" id="ARBA00029447"/>
    </source>
</evidence>
<protein>
    <submittedName>
        <fullName evidence="10">Chemotaxis protein</fullName>
    </submittedName>
</protein>
<comment type="caution">
    <text evidence="10">The sequence shown here is derived from an EMBL/GenBank/DDBJ whole genome shotgun (WGS) entry which is preliminary data.</text>
</comment>
<sequence length="515" mass="55337">MQNNANASDPLRDQLVLLTDSQANILYASPALCRHLGRSADALTGQPASMLRHPDMPDGPLKDLWATLGRGQPWMGMMKNRRADGQPLWVDAFISPVFDGGVVSEYQAIYHLPDVAAIQRAGDIYRIRSQGRQPAALRWRWLGRTRAQVLLATLAFAPLGLLAANTAPAFALALLAGCGAFCWLLLSLHARPFARLVAQSRRLVEHPIKQLIYTGRIDEIGQLQLGNRLQEARLASMVARIGDSSGRVASQAERTRELLGSGNRAAERQQQALDAISAAVEQLGATIREVAGNTGHAAELTRQAQRLSVEGQDRASAAQQRIGALAGTLDHSAEAIGVLSRHSQAIGGILEVIRGIAEQTNLLALNAAIEAARAGDNGRGFAVVADEVRSLARRTQASTDEIQQMIEALRQGTGEVVSRMQQGLEQSRASVEQVAATSRALADITRHVADIAAVSGQIAEAGTQQGAAAEEINQKLCALQELARHSLQLQHDSYGVADEVSRQAGRQRALLMQMN</sequence>
<dbReference type="EMBL" id="POUT01000001">
    <property type="protein sequence ID" value="PNG11521.1"/>
    <property type="molecule type" value="Genomic_DNA"/>
</dbReference>
<evidence type="ECO:0000313" key="11">
    <source>
        <dbReference type="Proteomes" id="UP000236023"/>
    </source>
</evidence>
<dbReference type="SMART" id="SM00091">
    <property type="entry name" value="PAS"/>
    <property type="match status" value="1"/>
</dbReference>
<evidence type="ECO:0000313" key="10">
    <source>
        <dbReference type="EMBL" id="PNG11521.1"/>
    </source>
</evidence>
<comment type="similarity">
    <text evidence="6">Belongs to the methyl-accepting chemotaxis (MCP) protein family.</text>
</comment>
<dbReference type="Gene3D" id="3.30.450.20">
    <property type="entry name" value="PAS domain"/>
    <property type="match status" value="1"/>
</dbReference>
<dbReference type="GO" id="GO:0006935">
    <property type="term" value="P:chemotaxis"/>
    <property type="evidence" value="ECO:0007669"/>
    <property type="project" value="InterPro"/>
</dbReference>
<dbReference type="Pfam" id="PF00015">
    <property type="entry name" value="MCPsignal"/>
    <property type="match status" value="1"/>
</dbReference>
<proteinExistence type="inferred from homology"/>
<dbReference type="GO" id="GO:0004888">
    <property type="term" value="F:transmembrane signaling receptor activity"/>
    <property type="evidence" value="ECO:0007669"/>
    <property type="project" value="InterPro"/>
</dbReference>
<dbReference type="PANTHER" id="PTHR32089:SF74">
    <property type="entry name" value="METHYL-ACCEPTING CHEMOTAXIS PROTEIN AER"/>
    <property type="match status" value="1"/>
</dbReference>
<feature type="domain" description="Methyl-accepting transducer" evidence="9">
    <location>
        <begin position="244"/>
        <end position="480"/>
    </location>
</feature>
<dbReference type="GO" id="GO:0016020">
    <property type="term" value="C:membrane"/>
    <property type="evidence" value="ECO:0007669"/>
    <property type="project" value="UniProtKB-SubCell"/>
</dbReference>
<dbReference type="InterPro" id="IPR004090">
    <property type="entry name" value="Chemotax_Me-accpt_rcpt"/>
</dbReference>
<dbReference type="InterPro" id="IPR035965">
    <property type="entry name" value="PAS-like_dom_sf"/>
</dbReference>
<dbReference type="AlphaFoldDB" id="A0A2N8T9U2"/>
<dbReference type="SUPFAM" id="SSF58104">
    <property type="entry name" value="Methyl-accepting chemotaxis protein (MCP) signaling domain"/>
    <property type="match status" value="1"/>
</dbReference>
<dbReference type="Proteomes" id="UP000236023">
    <property type="component" value="Unassembled WGS sequence"/>
</dbReference>
<evidence type="ECO:0000256" key="5">
    <source>
        <dbReference type="ARBA" id="ARBA00023224"/>
    </source>
</evidence>
<dbReference type="SMART" id="SM00283">
    <property type="entry name" value="MA"/>
    <property type="match status" value="1"/>
</dbReference>